<evidence type="ECO:0000313" key="1">
    <source>
        <dbReference type="EMBL" id="CDC69713.1"/>
    </source>
</evidence>
<comment type="caution">
    <text evidence="1">The sequence shown here is derived from an EMBL/GenBank/DDBJ whole genome shotgun (WGS) entry which is preliminary data.</text>
</comment>
<evidence type="ECO:0008006" key="3">
    <source>
        <dbReference type="Google" id="ProtNLM"/>
    </source>
</evidence>
<proteinExistence type="predicted"/>
<dbReference type="InterPro" id="IPR025332">
    <property type="entry name" value="DUF4238"/>
</dbReference>
<gene>
    <name evidence="1" type="ORF">BN580_00592</name>
</gene>
<accession>R6T8G2</accession>
<dbReference type="AlphaFoldDB" id="R6T8G2"/>
<reference evidence="1" key="1">
    <citation type="submission" date="2012-11" db="EMBL/GenBank/DDBJ databases">
        <title>Dependencies among metagenomic species, viruses, plasmids and units of genetic variation.</title>
        <authorList>
            <person name="Nielsen H.B."/>
            <person name="Almeida M."/>
            <person name="Juncker A.S."/>
            <person name="Rasmussen S."/>
            <person name="Li J."/>
            <person name="Sunagawa S."/>
            <person name="Plichta D."/>
            <person name="Gautier L."/>
            <person name="Le Chatelier E."/>
            <person name="Peletier E."/>
            <person name="Bonde I."/>
            <person name="Nielsen T."/>
            <person name="Manichanh C."/>
            <person name="Arumugam M."/>
            <person name="Batto J."/>
            <person name="Santos M.B.Q.D."/>
            <person name="Blom N."/>
            <person name="Borruel N."/>
            <person name="Burgdorf K.S."/>
            <person name="Boumezbeur F."/>
            <person name="Casellas F."/>
            <person name="Dore J."/>
            <person name="Guarner F."/>
            <person name="Hansen T."/>
            <person name="Hildebrand F."/>
            <person name="Kaas R.S."/>
            <person name="Kennedy S."/>
            <person name="Kristiansen K."/>
            <person name="Kultima J.R."/>
            <person name="Leonard P."/>
            <person name="Levenez F."/>
            <person name="Lund O."/>
            <person name="Moumen B."/>
            <person name="Le Paslier D."/>
            <person name="Pons N."/>
            <person name="Pedersen O."/>
            <person name="Prifti E."/>
            <person name="Qin J."/>
            <person name="Raes J."/>
            <person name="Tap J."/>
            <person name="Tims S."/>
            <person name="Ussery D.W."/>
            <person name="Yamada T."/>
            <person name="MetaHit consortium"/>
            <person name="Renault P."/>
            <person name="Sicheritz-Ponten T."/>
            <person name="Bork P."/>
            <person name="Wang J."/>
            <person name="Brunak S."/>
            <person name="Ehrlich S.D."/>
        </authorList>
    </citation>
    <scope>NUCLEOTIDE SEQUENCE [LARGE SCALE GENOMIC DNA]</scope>
</reference>
<sequence length="289" mass="33583">MGNYTVDEHYISQFIIRYFTDENGKVRVINKSKEPIEPYSSLPSSLFYSCNLYETKNNDGTYFDRNAIEKDFADFEGMLSTELPQIIKRADEKQKLSRYQIKCLADLVAFQLVRLPFIRNLFYDSNSNIADSTERNLQTNAMYRIVIDSPESGFNYLDNNDFTLSEDAKNNIRETKANTTVYDFINSECNVYLIKAESDAFCIGDFPVLIDEFTNAKYVYPVSPHFAIVCSLTEPNDVEEYDTIRYVKKDMVSLINQRMIEKAERFIAFCYKDEAYMVGEVQKALRGMK</sequence>
<dbReference type="Pfam" id="PF14022">
    <property type="entry name" value="DUF4238"/>
    <property type="match status" value="1"/>
</dbReference>
<dbReference type="EMBL" id="CBFW010000011">
    <property type="protein sequence ID" value="CDC69713.1"/>
    <property type="molecule type" value="Genomic_DNA"/>
</dbReference>
<dbReference type="Proteomes" id="UP000017938">
    <property type="component" value="Unassembled WGS sequence"/>
</dbReference>
<organism evidence="1 2">
    <name type="scientific">Candidatus Colimorpha enterica</name>
    <dbReference type="NCBI Taxonomy" id="3083063"/>
    <lineage>
        <taxon>Bacteria</taxon>
        <taxon>Pseudomonadati</taxon>
        <taxon>Bacteroidota</taxon>
        <taxon>Bacteroidia</taxon>
        <taxon>Bacteroidales</taxon>
        <taxon>Candidatus Colimorpha</taxon>
    </lineage>
</organism>
<evidence type="ECO:0000313" key="2">
    <source>
        <dbReference type="Proteomes" id="UP000017938"/>
    </source>
</evidence>
<protein>
    <recommendedName>
        <fullName evidence="3">DUF4238 domain-containing protein</fullName>
    </recommendedName>
</protein>
<name>R6T8G2_9BACT</name>
<dbReference type="STRING" id="1263015.BN580_00592"/>